<protein>
    <recommendedName>
        <fullName evidence="2">Sodium symporter small subunit domain-containing protein</fullName>
    </recommendedName>
</protein>
<dbReference type="NCBIfam" id="TIGR03647">
    <property type="entry name" value="Na_symport_sm"/>
    <property type="match status" value="1"/>
</dbReference>
<name>A0A1U9K4M0_9BACL</name>
<evidence type="ECO:0000259" key="2">
    <source>
        <dbReference type="Pfam" id="PF13937"/>
    </source>
</evidence>
<dbReference type="STRING" id="1471761.B0W44_03540"/>
<keyword evidence="1" id="KW-0812">Transmembrane</keyword>
<dbReference type="EMBL" id="CP019699">
    <property type="protein sequence ID" value="AQS54982.1"/>
    <property type="molecule type" value="Genomic_DNA"/>
</dbReference>
<dbReference type="InterPro" id="IPR019886">
    <property type="entry name" value="Na_symporter_ssu"/>
</dbReference>
<dbReference type="OrthoDB" id="9797746at2"/>
<dbReference type="KEGG" id="ntr:B0W44_03540"/>
<feature type="transmembrane region" description="Helical" evidence="1">
    <location>
        <begin position="37"/>
        <end position="57"/>
    </location>
</feature>
<organism evidence="3 4">
    <name type="scientific">Novibacillus thermophilus</name>
    <dbReference type="NCBI Taxonomy" id="1471761"/>
    <lineage>
        <taxon>Bacteria</taxon>
        <taxon>Bacillati</taxon>
        <taxon>Bacillota</taxon>
        <taxon>Bacilli</taxon>
        <taxon>Bacillales</taxon>
        <taxon>Thermoactinomycetaceae</taxon>
        <taxon>Novibacillus</taxon>
    </lineage>
</organism>
<sequence length="109" mass="12646">MNTRIASAFIFKREEEVSPVQTLDEKQTSYWKKNLSLIRNLLTIWALISIGGGILFAEPLSRVKFFGVSLSFWIAQQGAIIVFILLILFYAIRMEQLDQAYIRDVMEDR</sequence>
<reference evidence="3 4" key="1">
    <citation type="journal article" date="2015" name="Int. J. Syst. Evol. Microbiol.">
        <title>Novibacillus thermophilus gen. nov., sp. nov., a Gram-staining-negative and moderately thermophilic member of the family Thermoactinomycetaceae.</title>
        <authorList>
            <person name="Yang G."/>
            <person name="Chen J."/>
            <person name="Zhou S."/>
        </authorList>
    </citation>
    <scope>NUCLEOTIDE SEQUENCE [LARGE SCALE GENOMIC DNA]</scope>
    <source>
        <strain evidence="3 4">SG-1</strain>
    </source>
</reference>
<feature type="domain" description="Sodium symporter small subunit" evidence="2">
    <location>
        <begin position="28"/>
        <end position="101"/>
    </location>
</feature>
<gene>
    <name evidence="3" type="ORF">B0W44_03540</name>
</gene>
<dbReference type="AlphaFoldDB" id="A0A1U9K4M0"/>
<evidence type="ECO:0000313" key="4">
    <source>
        <dbReference type="Proteomes" id="UP000188603"/>
    </source>
</evidence>
<accession>A0A1U9K4M0</accession>
<keyword evidence="1" id="KW-1133">Transmembrane helix</keyword>
<evidence type="ECO:0000256" key="1">
    <source>
        <dbReference type="SAM" id="Phobius"/>
    </source>
</evidence>
<dbReference type="Proteomes" id="UP000188603">
    <property type="component" value="Chromosome"/>
</dbReference>
<proteinExistence type="predicted"/>
<evidence type="ECO:0000313" key="3">
    <source>
        <dbReference type="EMBL" id="AQS54982.1"/>
    </source>
</evidence>
<keyword evidence="4" id="KW-1185">Reference proteome</keyword>
<feature type="transmembrane region" description="Helical" evidence="1">
    <location>
        <begin position="69"/>
        <end position="92"/>
    </location>
</feature>
<keyword evidence="1" id="KW-0472">Membrane</keyword>
<dbReference type="Pfam" id="PF13937">
    <property type="entry name" value="DUF4212"/>
    <property type="match status" value="1"/>
</dbReference>